<evidence type="ECO:0000313" key="2">
    <source>
        <dbReference type="EMBL" id="KAG2585792.1"/>
    </source>
</evidence>
<proteinExistence type="predicted"/>
<dbReference type="EMBL" id="CM029047">
    <property type="protein sequence ID" value="KAG2585792.1"/>
    <property type="molecule type" value="Genomic_DNA"/>
</dbReference>
<feature type="region of interest" description="Disordered" evidence="1">
    <location>
        <begin position="59"/>
        <end position="217"/>
    </location>
</feature>
<feature type="compositionally biased region" description="Low complexity" evidence="1">
    <location>
        <begin position="263"/>
        <end position="279"/>
    </location>
</feature>
<dbReference type="Proteomes" id="UP000823388">
    <property type="component" value="Chromosome 6K"/>
</dbReference>
<keyword evidence="3" id="KW-1185">Reference proteome</keyword>
<feature type="region of interest" description="Disordered" evidence="1">
    <location>
        <begin position="239"/>
        <end position="311"/>
    </location>
</feature>
<feature type="compositionally biased region" description="Low complexity" evidence="1">
    <location>
        <begin position="187"/>
        <end position="211"/>
    </location>
</feature>
<accession>A0A8T0RI50</accession>
<name>A0A8T0RI50_PANVG</name>
<reference evidence="2 3" key="1">
    <citation type="submission" date="2020-05" db="EMBL/GenBank/DDBJ databases">
        <title>WGS assembly of Panicum virgatum.</title>
        <authorList>
            <person name="Lovell J.T."/>
            <person name="Jenkins J."/>
            <person name="Shu S."/>
            <person name="Juenger T.E."/>
            <person name="Schmutz J."/>
        </authorList>
    </citation>
    <scope>NUCLEOTIDE SEQUENCE [LARGE SCALE GENOMIC DNA]</scope>
    <source>
        <strain evidence="3">cv. AP13</strain>
    </source>
</reference>
<comment type="caution">
    <text evidence="2">The sequence shown here is derived from an EMBL/GenBank/DDBJ whole genome shotgun (WGS) entry which is preliminary data.</text>
</comment>
<gene>
    <name evidence="2" type="ORF">PVAP13_6KG413520</name>
</gene>
<feature type="compositionally biased region" description="Low complexity" evidence="1">
    <location>
        <begin position="126"/>
        <end position="139"/>
    </location>
</feature>
<evidence type="ECO:0000313" key="3">
    <source>
        <dbReference type="Proteomes" id="UP000823388"/>
    </source>
</evidence>
<feature type="compositionally biased region" description="Basic residues" evidence="1">
    <location>
        <begin position="74"/>
        <end position="93"/>
    </location>
</feature>
<feature type="compositionally biased region" description="Basic and acidic residues" evidence="1">
    <location>
        <begin position="245"/>
        <end position="262"/>
    </location>
</feature>
<organism evidence="2 3">
    <name type="scientific">Panicum virgatum</name>
    <name type="common">Blackwell switchgrass</name>
    <dbReference type="NCBI Taxonomy" id="38727"/>
    <lineage>
        <taxon>Eukaryota</taxon>
        <taxon>Viridiplantae</taxon>
        <taxon>Streptophyta</taxon>
        <taxon>Embryophyta</taxon>
        <taxon>Tracheophyta</taxon>
        <taxon>Spermatophyta</taxon>
        <taxon>Magnoliopsida</taxon>
        <taxon>Liliopsida</taxon>
        <taxon>Poales</taxon>
        <taxon>Poaceae</taxon>
        <taxon>PACMAD clade</taxon>
        <taxon>Panicoideae</taxon>
        <taxon>Panicodae</taxon>
        <taxon>Paniceae</taxon>
        <taxon>Panicinae</taxon>
        <taxon>Panicum</taxon>
        <taxon>Panicum sect. Hiantes</taxon>
    </lineage>
</organism>
<sequence length="311" mass="33029">MSQCNIGTICSLQNESNDPRHLRFHLHTLFSSRLQPYERAAVRHRYALVDAHDELADSLASAGAAPRSTSSSRPVRRRSSLPPRRHTPRRTSTSRRPPTPSSVPRPPRRPTAAKTTTRTRTRTRSRTSIPGTPPATATRPARRPPLPLCSRRPGGRGGGGGGGGGEPASTRAAAARFGLPTHDDEPASQLRRSALASTARDSASAAAATPRRAGDLCVRADGAGLQRERGDAAHLAEADLSLEVLAERGAGRRRASTKERARSSATHESAAATETTVAKTEQHTRKSPSRHTGASEPIRPRGPGSSGGAWP</sequence>
<protein>
    <submittedName>
        <fullName evidence="2">Uncharacterized protein</fullName>
    </submittedName>
</protein>
<dbReference type="AlphaFoldDB" id="A0A8T0RI50"/>
<feature type="compositionally biased region" description="Gly residues" evidence="1">
    <location>
        <begin position="155"/>
        <end position="166"/>
    </location>
</feature>
<evidence type="ECO:0000256" key="1">
    <source>
        <dbReference type="SAM" id="MobiDB-lite"/>
    </source>
</evidence>